<protein>
    <submittedName>
        <fullName evidence="2">Uncharacterized protein</fullName>
    </submittedName>
</protein>
<feature type="transmembrane region" description="Helical" evidence="1">
    <location>
        <begin position="172"/>
        <end position="191"/>
    </location>
</feature>
<evidence type="ECO:0000313" key="3">
    <source>
        <dbReference type="Proteomes" id="UP000273807"/>
    </source>
</evidence>
<keyword evidence="1" id="KW-0472">Membrane</keyword>
<dbReference type="OrthoDB" id="4941333at2"/>
<name>A0A3N0BS39_9MICC</name>
<feature type="transmembrane region" description="Helical" evidence="1">
    <location>
        <begin position="41"/>
        <end position="62"/>
    </location>
</feature>
<gene>
    <name evidence="2" type="ORF">D7003_15005</name>
</gene>
<dbReference type="RefSeq" id="WP_123256229.1">
    <property type="nucleotide sequence ID" value="NZ_RBED01000119.1"/>
</dbReference>
<keyword evidence="3" id="KW-1185">Reference proteome</keyword>
<feature type="transmembrane region" description="Helical" evidence="1">
    <location>
        <begin position="68"/>
        <end position="90"/>
    </location>
</feature>
<dbReference type="EMBL" id="RBED01000119">
    <property type="protein sequence ID" value="RNL51802.1"/>
    <property type="molecule type" value="Genomic_DNA"/>
</dbReference>
<evidence type="ECO:0000313" key="2">
    <source>
        <dbReference type="EMBL" id="RNL51802.1"/>
    </source>
</evidence>
<organism evidence="2 3">
    <name type="scientific">Arthrobacter oryzae</name>
    <dbReference type="NCBI Taxonomy" id="409290"/>
    <lineage>
        <taxon>Bacteria</taxon>
        <taxon>Bacillati</taxon>
        <taxon>Actinomycetota</taxon>
        <taxon>Actinomycetes</taxon>
        <taxon>Micrococcales</taxon>
        <taxon>Micrococcaceae</taxon>
        <taxon>Arthrobacter</taxon>
    </lineage>
</organism>
<sequence>MSGIEDLMTTSNARWADAERRAQGVEDLGLGGALKTYYTRYFPAGVITLVAAGTVLGNLVFGGGPSDWPSFLAAGFLLAVLGAVIGGLMYNAKKIVPAAEVGRIDVLLSLKNEEREDIRRQVLGKTPVDPGHLVVSRAAAVQLRKNLATQLIWMSVLPLTFIPQVIRGAGFISWFMAVGVAVLVIGAMFVARDFQRAGSFLARTAEPSVPDAAR</sequence>
<reference evidence="2 3" key="1">
    <citation type="submission" date="2018-10" db="EMBL/GenBank/DDBJ databases">
        <title>Genome sequencing of Arthrobacter oryzae TNB02.</title>
        <authorList>
            <person name="Cho Y.-J."/>
            <person name="Cho A."/>
            <person name="Kim O.-S."/>
        </authorList>
    </citation>
    <scope>NUCLEOTIDE SEQUENCE [LARGE SCALE GENOMIC DNA]</scope>
    <source>
        <strain evidence="2 3">TNB02</strain>
    </source>
</reference>
<keyword evidence="1" id="KW-1133">Transmembrane helix</keyword>
<dbReference type="AlphaFoldDB" id="A0A3N0BS39"/>
<dbReference type="Proteomes" id="UP000273807">
    <property type="component" value="Unassembled WGS sequence"/>
</dbReference>
<comment type="caution">
    <text evidence="2">The sequence shown here is derived from an EMBL/GenBank/DDBJ whole genome shotgun (WGS) entry which is preliminary data.</text>
</comment>
<proteinExistence type="predicted"/>
<keyword evidence="1" id="KW-0812">Transmembrane</keyword>
<accession>A0A3N0BS39</accession>
<evidence type="ECO:0000256" key="1">
    <source>
        <dbReference type="SAM" id="Phobius"/>
    </source>
</evidence>